<proteinExistence type="predicted"/>
<reference evidence="2 3" key="1">
    <citation type="submission" date="2018-06" db="EMBL/GenBank/DDBJ databases">
        <title>Extensive metabolic versatility and redundancy in microbially diverse, dynamic hydrothermal sediments.</title>
        <authorList>
            <person name="Dombrowski N."/>
            <person name="Teske A."/>
            <person name="Baker B.J."/>
        </authorList>
    </citation>
    <scope>NUCLEOTIDE SEQUENCE [LARGE SCALE GENOMIC DNA]</scope>
    <source>
        <strain evidence="2">B47_G16</strain>
    </source>
</reference>
<feature type="transmembrane region" description="Helical" evidence="1">
    <location>
        <begin position="89"/>
        <end position="106"/>
    </location>
</feature>
<evidence type="ECO:0000256" key="1">
    <source>
        <dbReference type="SAM" id="Phobius"/>
    </source>
</evidence>
<keyword evidence="1" id="KW-0472">Membrane</keyword>
<organism evidence="2 3">
    <name type="scientific">Aerophobetes bacterium</name>
    <dbReference type="NCBI Taxonomy" id="2030807"/>
    <lineage>
        <taxon>Bacteria</taxon>
        <taxon>Candidatus Aerophobota</taxon>
    </lineage>
</organism>
<accession>A0A497E3Y6</accession>
<feature type="transmembrane region" description="Helical" evidence="1">
    <location>
        <begin position="7"/>
        <end position="28"/>
    </location>
</feature>
<dbReference type="EMBL" id="QMPZ01000042">
    <property type="protein sequence ID" value="RLE09509.1"/>
    <property type="molecule type" value="Genomic_DNA"/>
</dbReference>
<sequence>MTKMGKVMIAFGLIWIFAWCIMGVYLGMGHQAYNVKMAELAEQGNLTDFWKTFSSWKGHTVPHSHALGTSFILILMALAFPYIEYSDRVKWITGLLLIIGVALFGISDWFKLVPLIMAGGILIIAMVLVGFIGALRGIKK</sequence>
<keyword evidence="1" id="KW-1133">Transmembrane helix</keyword>
<dbReference type="Proteomes" id="UP000279422">
    <property type="component" value="Unassembled WGS sequence"/>
</dbReference>
<gene>
    <name evidence="2" type="ORF">DRJ00_03980</name>
</gene>
<feature type="transmembrane region" description="Helical" evidence="1">
    <location>
        <begin position="112"/>
        <end position="135"/>
    </location>
</feature>
<feature type="transmembrane region" description="Helical" evidence="1">
    <location>
        <begin position="63"/>
        <end position="82"/>
    </location>
</feature>
<keyword evidence="1" id="KW-0812">Transmembrane</keyword>
<evidence type="ECO:0000313" key="3">
    <source>
        <dbReference type="Proteomes" id="UP000279422"/>
    </source>
</evidence>
<evidence type="ECO:0000313" key="2">
    <source>
        <dbReference type="EMBL" id="RLE09509.1"/>
    </source>
</evidence>
<dbReference type="AlphaFoldDB" id="A0A497E3Y6"/>
<comment type="caution">
    <text evidence="2">The sequence shown here is derived from an EMBL/GenBank/DDBJ whole genome shotgun (WGS) entry which is preliminary data.</text>
</comment>
<protein>
    <submittedName>
        <fullName evidence="2">Uncharacterized protein</fullName>
    </submittedName>
</protein>
<name>A0A497E3Y6_UNCAE</name>